<evidence type="ECO:0000256" key="1">
    <source>
        <dbReference type="SAM" id="MobiDB-lite"/>
    </source>
</evidence>
<organism evidence="4 5">
    <name type="scientific">Allacma fusca</name>
    <dbReference type="NCBI Taxonomy" id="39272"/>
    <lineage>
        <taxon>Eukaryota</taxon>
        <taxon>Metazoa</taxon>
        <taxon>Ecdysozoa</taxon>
        <taxon>Arthropoda</taxon>
        <taxon>Hexapoda</taxon>
        <taxon>Collembola</taxon>
        <taxon>Symphypleona</taxon>
        <taxon>Sminthuridae</taxon>
        <taxon>Allacma</taxon>
    </lineage>
</organism>
<dbReference type="PANTHER" id="PTHR45689">
    <property type="entry name" value="I[[H]] CHANNEL, ISOFORM E"/>
    <property type="match status" value="1"/>
</dbReference>
<dbReference type="Proteomes" id="UP000708208">
    <property type="component" value="Unassembled WGS sequence"/>
</dbReference>
<name>A0A8J2JT53_9HEXA</name>
<dbReference type="InterPro" id="IPR000595">
    <property type="entry name" value="cNMP-bd_dom"/>
</dbReference>
<dbReference type="SMART" id="SM00100">
    <property type="entry name" value="cNMP"/>
    <property type="match status" value="1"/>
</dbReference>
<evidence type="ECO:0000313" key="4">
    <source>
        <dbReference type="EMBL" id="CAG7725786.1"/>
    </source>
</evidence>
<feature type="transmembrane region" description="Helical" evidence="2">
    <location>
        <begin position="139"/>
        <end position="158"/>
    </location>
</feature>
<reference evidence="4" key="1">
    <citation type="submission" date="2021-06" db="EMBL/GenBank/DDBJ databases">
        <authorList>
            <person name="Hodson N. C."/>
            <person name="Mongue J. A."/>
            <person name="Jaron S. K."/>
        </authorList>
    </citation>
    <scope>NUCLEOTIDE SEQUENCE</scope>
</reference>
<keyword evidence="2" id="KW-0812">Transmembrane</keyword>
<dbReference type="GO" id="GO:0003254">
    <property type="term" value="P:regulation of membrane depolarization"/>
    <property type="evidence" value="ECO:0007669"/>
    <property type="project" value="TreeGrafter"/>
</dbReference>
<sequence>MPQHLDLESETKLTISNADEVDRMEKAEEDDAEAEEKAEQELADKKLLELKSDESLEDYPPGCSRCWHVSKRLCKYRTLNCLEFFRSDLYIRVRSIFLISSISLINRRSVRSAASITHERFRHISAFPFIIHPFSLFRWLWDIGMVIACIIMLILDPIRSTFYAKEYYRQYWNWATPFQQNVVFFLDILMNMRTGLVQDKTDMVTLDSLKVLKSYLGGWFLLDLISSLPFNAIYQALVYDNSLSSEDLEVLRITRLLVINKFLLIFRLIRYIKRIEMGLRLNGLETRLINLLIIMGVVLHWMACAHFLIPELANETRLDKKVKSWLTIAELWDATVHIRYLNCFLRALTHVSLLGFGFGTPAEIEEILLSIVNILVGIFFMSQLLGYVITILMSLDVAERRFIEVKKQAGEYMRFKQIPKSLQKRVAVYYEQRYRHNYYSEDSILSSVSPALKKELQMHSCQALVEEVPLFHSVARSILQDVVSRLSFEVFLPNDVIIWANTVGDCMYFIEHGSVSILTAEGGPVCTLHDGDFFGEMSMVFNELRSSTVIATSYCDMYRLDKDDFIDVIEPYPQVYETIVKVAEARASHLDKNNMYKHAKIDTDAKEESQT</sequence>
<evidence type="ECO:0000313" key="5">
    <source>
        <dbReference type="Proteomes" id="UP000708208"/>
    </source>
</evidence>
<dbReference type="Pfam" id="PF00027">
    <property type="entry name" value="cNMP_binding"/>
    <property type="match status" value="1"/>
</dbReference>
<dbReference type="PANTHER" id="PTHR45689:SF14">
    <property type="entry name" value="CYCLIC NUCLEOTIDE-GATED CATION CHANNEL SUBUNIT A-LIKE PROTEIN"/>
    <property type="match status" value="1"/>
</dbReference>
<dbReference type="AlphaFoldDB" id="A0A8J2JT53"/>
<dbReference type="EMBL" id="CAJVCH010126822">
    <property type="protein sequence ID" value="CAG7725786.1"/>
    <property type="molecule type" value="Genomic_DNA"/>
</dbReference>
<evidence type="ECO:0000259" key="3">
    <source>
        <dbReference type="PROSITE" id="PS50042"/>
    </source>
</evidence>
<feature type="transmembrane region" description="Helical" evidence="2">
    <location>
        <begin position="216"/>
        <end position="238"/>
    </location>
</feature>
<accession>A0A8J2JT53</accession>
<keyword evidence="2" id="KW-1133">Transmembrane helix</keyword>
<gene>
    <name evidence="4" type="ORF">AFUS01_LOCUS14730</name>
</gene>
<protein>
    <recommendedName>
        <fullName evidence="3">Cyclic nucleotide-binding domain-containing protein</fullName>
    </recommendedName>
</protein>
<dbReference type="PROSITE" id="PS50042">
    <property type="entry name" value="CNMP_BINDING_3"/>
    <property type="match status" value="1"/>
</dbReference>
<comment type="caution">
    <text evidence="4">The sequence shown here is derived from an EMBL/GenBank/DDBJ whole genome shotgun (WGS) entry which is preliminary data.</text>
</comment>
<feature type="transmembrane region" description="Helical" evidence="2">
    <location>
        <begin position="289"/>
        <end position="309"/>
    </location>
</feature>
<feature type="region of interest" description="Disordered" evidence="1">
    <location>
        <begin position="18"/>
        <end position="38"/>
    </location>
</feature>
<keyword evidence="5" id="KW-1185">Reference proteome</keyword>
<evidence type="ECO:0000256" key="2">
    <source>
        <dbReference type="SAM" id="Phobius"/>
    </source>
</evidence>
<feature type="domain" description="Cyclic nucleotide-binding" evidence="3">
    <location>
        <begin position="470"/>
        <end position="569"/>
    </location>
</feature>
<dbReference type="GO" id="GO:0035725">
    <property type="term" value="P:sodium ion transmembrane transport"/>
    <property type="evidence" value="ECO:0007669"/>
    <property type="project" value="TreeGrafter"/>
</dbReference>
<dbReference type="GO" id="GO:0098855">
    <property type="term" value="C:HCN channel complex"/>
    <property type="evidence" value="ECO:0007669"/>
    <property type="project" value="TreeGrafter"/>
</dbReference>
<dbReference type="GO" id="GO:0005249">
    <property type="term" value="F:voltage-gated potassium channel activity"/>
    <property type="evidence" value="ECO:0007669"/>
    <property type="project" value="TreeGrafter"/>
</dbReference>
<proteinExistence type="predicted"/>
<dbReference type="CDD" id="cd00038">
    <property type="entry name" value="CAP_ED"/>
    <property type="match status" value="1"/>
</dbReference>
<feature type="transmembrane region" description="Helical" evidence="2">
    <location>
        <begin position="367"/>
        <end position="392"/>
    </location>
</feature>
<dbReference type="InterPro" id="IPR051413">
    <property type="entry name" value="K/Na_HCN_channel"/>
</dbReference>
<dbReference type="OrthoDB" id="2021138at2759"/>
<keyword evidence="2" id="KW-0472">Membrane</keyword>
<feature type="transmembrane region" description="Helical" evidence="2">
    <location>
        <begin position="250"/>
        <end position="269"/>
    </location>
</feature>